<dbReference type="Gene3D" id="3.20.20.80">
    <property type="entry name" value="Glycosidases"/>
    <property type="match status" value="1"/>
</dbReference>
<dbReference type="Gene3D" id="3.30.379.10">
    <property type="entry name" value="Chitobiase/beta-hexosaminidase domain 2-like"/>
    <property type="match status" value="1"/>
</dbReference>
<accession>A0A8J2UCY3</accession>
<dbReference type="Pfam" id="PF12972">
    <property type="entry name" value="NAGLU_C"/>
    <property type="match status" value="1"/>
</dbReference>
<organism evidence="5 6">
    <name type="scientific">Puia dinghuensis</name>
    <dbReference type="NCBI Taxonomy" id="1792502"/>
    <lineage>
        <taxon>Bacteria</taxon>
        <taxon>Pseudomonadati</taxon>
        <taxon>Bacteroidota</taxon>
        <taxon>Chitinophagia</taxon>
        <taxon>Chitinophagales</taxon>
        <taxon>Chitinophagaceae</taxon>
        <taxon>Puia</taxon>
    </lineage>
</organism>
<evidence type="ECO:0000313" key="6">
    <source>
        <dbReference type="Proteomes" id="UP000607559"/>
    </source>
</evidence>
<feature type="domain" description="Alpha-N-acetylglucosaminidase N-terminal" evidence="3">
    <location>
        <begin position="39"/>
        <end position="117"/>
    </location>
</feature>
<reference evidence="5" key="1">
    <citation type="journal article" date="2014" name="Int. J. Syst. Evol. Microbiol.">
        <title>Complete genome sequence of Corynebacterium casei LMG S-19264T (=DSM 44701T), isolated from a smear-ripened cheese.</title>
        <authorList>
            <consortium name="US DOE Joint Genome Institute (JGI-PGF)"/>
            <person name="Walter F."/>
            <person name="Albersmeier A."/>
            <person name="Kalinowski J."/>
            <person name="Ruckert C."/>
        </authorList>
    </citation>
    <scope>NUCLEOTIDE SEQUENCE</scope>
    <source>
        <strain evidence="5">CGMCC 1.15448</strain>
    </source>
</reference>
<comment type="caution">
    <text evidence="5">The sequence shown here is derived from an EMBL/GenBank/DDBJ whole genome shotgun (WGS) entry which is preliminary data.</text>
</comment>
<evidence type="ECO:0000259" key="4">
    <source>
        <dbReference type="Pfam" id="PF12972"/>
    </source>
</evidence>
<dbReference type="PANTHER" id="PTHR12872:SF1">
    <property type="entry name" value="ALPHA-N-ACETYLGLUCOSAMINIDASE"/>
    <property type="match status" value="1"/>
</dbReference>
<evidence type="ECO:0000256" key="1">
    <source>
        <dbReference type="ARBA" id="ARBA00022801"/>
    </source>
</evidence>
<evidence type="ECO:0000259" key="3">
    <source>
        <dbReference type="Pfam" id="PF12971"/>
    </source>
</evidence>
<keyword evidence="1" id="KW-0378">Hydrolase</keyword>
<dbReference type="InterPro" id="IPR007781">
    <property type="entry name" value="NAGLU"/>
</dbReference>
<dbReference type="GO" id="GO:0016787">
    <property type="term" value="F:hydrolase activity"/>
    <property type="evidence" value="ECO:0007669"/>
    <property type="project" value="UniProtKB-KW"/>
</dbReference>
<dbReference type="AlphaFoldDB" id="A0A8J2UCY3"/>
<name>A0A8J2UCY3_9BACT</name>
<evidence type="ECO:0000313" key="5">
    <source>
        <dbReference type="EMBL" id="GGA98691.1"/>
    </source>
</evidence>
<gene>
    <name evidence="5" type="ORF">GCM10011511_22520</name>
</gene>
<keyword evidence="6" id="KW-1185">Reference proteome</keyword>
<reference evidence="5" key="2">
    <citation type="submission" date="2020-09" db="EMBL/GenBank/DDBJ databases">
        <authorList>
            <person name="Sun Q."/>
            <person name="Zhou Y."/>
        </authorList>
    </citation>
    <scope>NUCLEOTIDE SEQUENCE</scope>
    <source>
        <strain evidence="5">CGMCC 1.15448</strain>
    </source>
</reference>
<dbReference type="Pfam" id="PF05089">
    <property type="entry name" value="NAGLU"/>
    <property type="match status" value="1"/>
</dbReference>
<feature type="domain" description="Alpha-N-acetylglucosaminidase tim-barrel" evidence="2">
    <location>
        <begin position="132"/>
        <end position="471"/>
    </location>
</feature>
<dbReference type="GO" id="GO:0005975">
    <property type="term" value="P:carbohydrate metabolic process"/>
    <property type="evidence" value="ECO:0007669"/>
    <property type="project" value="UniProtKB-ARBA"/>
</dbReference>
<dbReference type="PANTHER" id="PTHR12872">
    <property type="entry name" value="ALPHA-N-ACETYLGLUCOSAMINIDASE"/>
    <property type="match status" value="1"/>
</dbReference>
<dbReference type="Pfam" id="PF12971">
    <property type="entry name" value="NAGLU_N"/>
    <property type="match status" value="1"/>
</dbReference>
<dbReference type="InterPro" id="IPR024240">
    <property type="entry name" value="NAGLU_N"/>
</dbReference>
<dbReference type="Gene3D" id="1.20.120.670">
    <property type="entry name" value="N-acetyl-b-d-glucoasminidase"/>
    <property type="match status" value="1"/>
</dbReference>
<evidence type="ECO:0000259" key="2">
    <source>
        <dbReference type="Pfam" id="PF05089"/>
    </source>
</evidence>
<dbReference type="RefSeq" id="WP_188931546.1">
    <property type="nucleotide sequence ID" value="NZ_BMJC01000002.1"/>
</dbReference>
<sequence length="750" mass="86127">MINSRYTPGRGWPPRGFLTLCLLLLLTPRLAWSQLDTAASRALIQRILPAHAGSFIIEALPRPSCDTFELQSRGSRIILRGNNGVAIASALYYYLGTYCHCQITWNGTNLHLPAQLPPIPNIVRKASPYTWRYYLNYCTFNYSMSFWDWPRWEKEIDWMALHGINMPLSITGEEYTWYEVYKEMGFSDAELQPFFCGPAYFAWFWMGNLDGWGGPLPMHWMETHRDLQRRILQRERQLGMKPVLPAFTGHVPADFKAHFPTAKLRRTNWHNGFDDTWLLDPSDSLFAVIGKKFLETQTRLFGTDHFYSSDTFNENDPPSDDPAYLSALSRRLAEGMQSADPAAVWVMQGWLFYSDRKFWKAPQIKALLDAVADNHMLLLDLAAEIEPVWKRTNASGAAGSGAFYGKPWIWCMLNNFGGNVNLFGRMDGVAASPALALADTASGKLSGIGLTMEAIEQNPVIYELMMDHVWQKDPIQLQEWLPRYIRNRYGYSDTSLVKAWDILRHTVYNGREIRDGAESIITGRPTFDSTTVWTRTKLNYPPQDLLPAWDCFIRAAGSNRQFTDGFLFDLTDVTRQVLANYATPLQKKWVDAFHAKDTAAFTRYSHEFLELIDDIDRLLATRKDFLLGPWIAAARNCGITPGEKQVYERNARDLITLWGDANSPLHEYANRQWSGLLDDFYKPRWQQFFQLLSASLRQGIPPDTAGFENTIRAWEWQWVNTQRSSPTVPVGDSRQIALDLYRKYRQAVLN</sequence>
<dbReference type="Proteomes" id="UP000607559">
    <property type="component" value="Unassembled WGS sequence"/>
</dbReference>
<feature type="domain" description="Alpha-N-acetylglucosaminidase C-terminal" evidence="4">
    <location>
        <begin position="480"/>
        <end position="743"/>
    </location>
</feature>
<protein>
    <submittedName>
        <fullName evidence="5">Alpha-N-acetylglucosaminidase</fullName>
    </submittedName>
</protein>
<dbReference type="InterPro" id="IPR024732">
    <property type="entry name" value="NAGLU_C"/>
</dbReference>
<dbReference type="EMBL" id="BMJC01000002">
    <property type="protein sequence ID" value="GGA98691.1"/>
    <property type="molecule type" value="Genomic_DNA"/>
</dbReference>
<dbReference type="InterPro" id="IPR024733">
    <property type="entry name" value="NAGLU_tim-barrel"/>
</dbReference>
<proteinExistence type="predicted"/>
<dbReference type="InterPro" id="IPR029018">
    <property type="entry name" value="Hex-like_dom2"/>
</dbReference>